<dbReference type="GO" id="GO:0004930">
    <property type="term" value="F:G protein-coupled receptor activity"/>
    <property type="evidence" value="ECO:0007669"/>
    <property type="project" value="TreeGrafter"/>
</dbReference>
<evidence type="ECO:0000256" key="10">
    <source>
        <dbReference type="ARBA" id="ARBA00023136"/>
    </source>
</evidence>
<keyword evidence="12" id="KW-0131">Cell cycle</keyword>
<dbReference type="GO" id="GO:0005886">
    <property type="term" value="C:plasma membrane"/>
    <property type="evidence" value="ECO:0007669"/>
    <property type="project" value="TreeGrafter"/>
</dbReference>
<feature type="transmembrane region" description="Helical" evidence="15">
    <location>
        <begin position="120"/>
        <end position="140"/>
    </location>
</feature>
<evidence type="ECO:0000256" key="7">
    <source>
        <dbReference type="ARBA" id="ARBA00022776"/>
    </source>
</evidence>
<dbReference type="PROSITE" id="PS50261">
    <property type="entry name" value="G_PROTEIN_RECEP_F2_4"/>
    <property type="match status" value="1"/>
</dbReference>
<dbReference type="GO" id="GO:0007166">
    <property type="term" value="P:cell surface receptor signaling pathway"/>
    <property type="evidence" value="ECO:0007669"/>
    <property type="project" value="InterPro"/>
</dbReference>
<evidence type="ECO:0000256" key="15">
    <source>
        <dbReference type="SAM" id="Phobius"/>
    </source>
</evidence>
<feature type="transmembrane region" description="Helical" evidence="15">
    <location>
        <begin position="174"/>
        <end position="193"/>
    </location>
</feature>
<feature type="transmembrane region" description="Helical" evidence="15">
    <location>
        <begin position="306"/>
        <end position="328"/>
    </location>
</feature>
<evidence type="ECO:0000256" key="2">
    <source>
        <dbReference type="ARBA" id="ARBA00004141"/>
    </source>
</evidence>
<dbReference type="AlphaFoldDB" id="A0A1V6UPC3"/>
<dbReference type="GO" id="GO:0051301">
    <property type="term" value="P:cell division"/>
    <property type="evidence" value="ECO:0007669"/>
    <property type="project" value="UniProtKB-KW"/>
</dbReference>
<evidence type="ECO:0000256" key="8">
    <source>
        <dbReference type="ARBA" id="ARBA00022838"/>
    </source>
</evidence>
<keyword evidence="8" id="KW-0995">Kinetochore</keyword>
<evidence type="ECO:0000313" key="17">
    <source>
        <dbReference type="EMBL" id="OQE40278.1"/>
    </source>
</evidence>
<dbReference type="PANTHER" id="PTHR23112:SF0">
    <property type="entry name" value="TRANSMEMBRANE PROTEIN 116"/>
    <property type="match status" value="1"/>
</dbReference>
<organism evidence="17 18">
    <name type="scientific">Penicillium coprophilum</name>
    <dbReference type="NCBI Taxonomy" id="36646"/>
    <lineage>
        <taxon>Eukaryota</taxon>
        <taxon>Fungi</taxon>
        <taxon>Dikarya</taxon>
        <taxon>Ascomycota</taxon>
        <taxon>Pezizomycotina</taxon>
        <taxon>Eurotiomycetes</taxon>
        <taxon>Eurotiomycetidae</taxon>
        <taxon>Eurotiales</taxon>
        <taxon>Aspergillaceae</taxon>
        <taxon>Penicillium</taxon>
    </lineage>
</organism>
<dbReference type="InterPro" id="IPR007128">
    <property type="entry name" value="PMF1/Nnf1"/>
</dbReference>
<keyword evidence="10 15" id="KW-0472">Membrane</keyword>
<dbReference type="CDD" id="cd13952">
    <property type="entry name" value="7tm_classB"/>
    <property type="match status" value="1"/>
</dbReference>
<dbReference type="Proteomes" id="UP000191500">
    <property type="component" value="Unassembled WGS sequence"/>
</dbReference>
<feature type="transmembrane region" description="Helical" evidence="15">
    <location>
        <begin position="86"/>
        <end position="108"/>
    </location>
</feature>
<feature type="compositionally biased region" description="Basic and acidic residues" evidence="14">
    <location>
        <begin position="287"/>
        <end position="296"/>
    </location>
</feature>
<evidence type="ECO:0000256" key="5">
    <source>
        <dbReference type="ARBA" id="ARBA00022618"/>
    </source>
</evidence>
<evidence type="ECO:0000256" key="6">
    <source>
        <dbReference type="ARBA" id="ARBA00022692"/>
    </source>
</evidence>
<reference evidence="18" key="1">
    <citation type="journal article" date="2017" name="Nat. Microbiol.">
        <title>Global analysis of biosynthetic gene clusters reveals vast potential of secondary metabolite production in Penicillium species.</title>
        <authorList>
            <person name="Nielsen J.C."/>
            <person name="Grijseels S."/>
            <person name="Prigent S."/>
            <person name="Ji B."/>
            <person name="Dainat J."/>
            <person name="Nielsen K.F."/>
            <person name="Frisvad J.C."/>
            <person name="Workman M."/>
            <person name="Nielsen J."/>
        </authorList>
    </citation>
    <scope>NUCLEOTIDE SEQUENCE [LARGE SCALE GENOMIC DNA]</scope>
    <source>
        <strain evidence="18">IBT 31321</strain>
    </source>
</reference>
<name>A0A1V6UPC3_9EURO</name>
<evidence type="ECO:0000256" key="4">
    <source>
        <dbReference type="ARBA" id="ARBA00022454"/>
    </source>
</evidence>
<evidence type="ECO:0000256" key="3">
    <source>
        <dbReference type="ARBA" id="ARBA00004629"/>
    </source>
</evidence>
<evidence type="ECO:0000256" key="14">
    <source>
        <dbReference type="SAM" id="MobiDB-lite"/>
    </source>
</evidence>
<dbReference type="Pfam" id="PF05462">
    <property type="entry name" value="Dicty_CAR"/>
    <property type="match status" value="1"/>
</dbReference>
<accession>A0A1V6UPC3</accession>
<feature type="transmembrane region" description="Helical" evidence="15">
    <location>
        <begin position="46"/>
        <end position="65"/>
    </location>
</feature>
<dbReference type="InterPro" id="IPR017981">
    <property type="entry name" value="GPCR_2-like_7TM"/>
</dbReference>
<dbReference type="EMBL" id="MDDG01000006">
    <property type="protein sequence ID" value="OQE40278.1"/>
    <property type="molecule type" value="Genomic_DNA"/>
</dbReference>
<evidence type="ECO:0000256" key="9">
    <source>
        <dbReference type="ARBA" id="ARBA00022989"/>
    </source>
</evidence>
<comment type="subcellular location">
    <subcellularLocation>
        <location evidence="3">Chromosome</location>
        <location evidence="3">Centromere</location>
        <location evidence="3">Kinetochore</location>
    </subcellularLocation>
    <subcellularLocation>
        <location evidence="2">Membrane</location>
        <topology evidence="2">Multi-pass membrane protein</topology>
    </subcellularLocation>
    <subcellularLocation>
        <location evidence="1">Nucleus</location>
    </subcellularLocation>
</comment>
<comment type="caution">
    <text evidence="17">The sequence shown here is derived from an EMBL/GenBank/DDBJ whole genome shotgun (WGS) entry which is preliminary data.</text>
</comment>
<dbReference type="GO" id="GO:0000444">
    <property type="term" value="C:MIS12/MIND type complex"/>
    <property type="evidence" value="ECO:0007669"/>
    <property type="project" value="InterPro"/>
</dbReference>
<sequence length="575" mass="63729">MTLSERQILAISATERACSTISLVGTFIIVATFIWSPTFRKPINRLVFYASWGNIMANIATIISADGIHSGVDSSLCQFQGFLIQWFMPADALWTFAMACNVYLTFFHKYNSEQLRRLEWKYVLCCYGVPFVPAFAYFFIQTQTRGRIYGSAILWCWISAQWGFLRIATFYGPVWLIISMTFAIYLRAGTVIYQKRRQLRNLGGIDSDLAPEFPFAMLTGIQVTREIACSTPERRSLSEGNARGLPCATFRAYSVTIEGGSFAGTIQGSSSKISPSSLQQENSGKTARPEGLDSQRRSNSTEASSATWAYTKYAMLFFIALLVTWTPLSPYPHDLHCFTLSGTILKAATSTMAESNSRQPPASPSPPPPAPISQSPGPRASRLNQVFEQALARTLRANSYANFAGCFPTPARHVPASLEGVWRQLNAKLEANAKAEFDDIVAERDAVPHLNELDRLIGDARARRDQEGENAEGQERTVAHTLGAEDLYKAHLTPYLQEAQSTLNSRLEATHSENAELAQTVQAQRLEIERLLSHLGLVVSDIEGAATAATQFSRQHHIRQDAIQMDEEANARPGL</sequence>
<gene>
    <name evidence="17" type="ORF">PENCOP_c006G00694</name>
</gene>
<feature type="transmembrane region" description="Helical" evidence="15">
    <location>
        <begin position="21"/>
        <end position="40"/>
    </location>
</feature>
<evidence type="ECO:0000256" key="13">
    <source>
        <dbReference type="ARBA" id="ARBA00023328"/>
    </source>
</evidence>
<keyword evidence="9 15" id="KW-1133">Transmembrane helix</keyword>
<feature type="domain" description="G-protein coupled receptors family 2 profile 2" evidence="16">
    <location>
        <begin position="11"/>
        <end position="197"/>
    </location>
</feature>
<dbReference type="Gene3D" id="1.20.1070.10">
    <property type="entry name" value="Rhodopsin 7-helix transmembrane proteins"/>
    <property type="match status" value="1"/>
</dbReference>
<evidence type="ECO:0000256" key="11">
    <source>
        <dbReference type="ARBA" id="ARBA00023242"/>
    </source>
</evidence>
<keyword evidence="5" id="KW-0132">Cell division</keyword>
<dbReference type="Pfam" id="PF03980">
    <property type="entry name" value="Nnf1"/>
    <property type="match status" value="1"/>
</dbReference>
<dbReference type="GO" id="GO:0005634">
    <property type="term" value="C:nucleus"/>
    <property type="evidence" value="ECO:0007669"/>
    <property type="project" value="UniProtKB-SubCell"/>
</dbReference>
<proteinExistence type="predicted"/>
<keyword evidence="4" id="KW-0158">Chromosome</keyword>
<evidence type="ECO:0000313" key="18">
    <source>
        <dbReference type="Proteomes" id="UP000191500"/>
    </source>
</evidence>
<feature type="compositionally biased region" description="Pro residues" evidence="14">
    <location>
        <begin position="361"/>
        <end position="371"/>
    </location>
</feature>
<keyword evidence="7" id="KW-0498">Mitosis</keyword>
<evidence type="ECO:0000256" key="1">
    <source>
        <dbReference type="ARBA" id="ARBA00004123"/>
    </source>
</evidence>
<dbReference type="PANTHER" id="PTHR23112">
    <property type="entry name" value="G PROTEIN-COUPLED RECEPTOR 157-RELATED"/>
    <property type="match status" value="1"/>
</dbReference>
<dbReference type="SUPFAM" id="SSF81321">
    <property type="entry name" value="Family A G protein-coupled receptor-like"/>
    <property type="match status" value="1"/>
</dbReference>
<keyword evidence="6 15" id="KW-0812">Transmembrane</keyword>
<feature type="region of interest" description="Disordered" evidence="14">
    <location>
        <begin position="350"/>
        <end position="380"/>
    </location>
</feature>
<evidence type="ECO:0000256" key="12">
    <source>
        <dbReference type="ARBA" id="ARBA00023306"/>
    </source>
</evidence>
<protein>
    <recommendedName>
        <fullName evidence="16">G-protein coupled receptors family 2 profile 2 domain-containing protein</fullName>
    </recommendedName>
</protein>
<keyword evidence="13" id="KW-0137">Centromere</keyword>
<evidence type="ECO:0000259" key="16">
    <source>
        <dbReference type="PROSITE" id="PS50261"/>
    </source>
</evidence>
<dbReference type="GO" id="GO:0007189">
    <property type="term" value="P:adenylate cyclase-activating G protein-coupled receptor signaling pathway"/>
    <property type="evidence" value="ECO:0007669"/>
    <property type="project" value="TreeGrafter"/>
</dbReference>
<feature type="region of interest" description="Disordered" evidence="14">
    <location>
        <begin position="268"/>
        <end position="301"/>
    </location>
</feature>
<keyword evidence="11" id="KW-0539">Nucleus</keyword>
<keyword evidence="18" id="KW-1185">Reference proteome</keyword>